<evidence type="ECO:0000313" key="3">
    <source>
        <dbReference type="Proteomes" id="UP000321491"/>
    </source>
</evidence>
<protein>
    <recommendedName>
        <fullName evidence="1">RNA polymerase sigma factor 70 region 4 type 2 domain-containing protein</fullName>
    </recommendedName>
</protein>
<dbReference type="CDD" id="cd06171">
    <property type="entry name" value="Sigma70_r4"/>
    <property type="match status" value="1"/>
</dbReference>
<dbReference type="Pfam" id="PF08281">
    <property type="entry name" value="Sigma70_r4_2"/>
    <property type="match status" value="1"/>
</dbReference>
<accession>A0A511UUH3</accession>
<dbReference type="InterPro" id="IPR036388">
    <property type="entry name" value="WH-like_DNA-bd_sf"/>
</dbReference>
<dbReference type="InterPro" id="IPR014284">
    <property type="entry name" value="RNA_pol_sigma-70_dom"/>
</dbReference>
<dbReference type="Proteomes" id="UP000321491">
    <property type="component" value="Unassembled WGS sequence"/>
</dbReference>
<proteinExistence type="predicted"/>
<evidence type="ECO:0000259" key="1">
    <source>
        <dbReference type="Pfam" id="PF08281"/>
    </source>
</evidence>
<dbReference type="NCBIfam" id="TIGR02937">
    <property type="entry name" value="sigma70-ECF"/>
    <property type="match status" value="1"/>
</dbReference>
<dbReference type="GO" id="GO:0006352">
    <property type="term" value="P:DNA-templated transcription initiation"/>
    <property type="evidence" value="ECO:0007669"/>
    <property type="project" value="InterPro"/>
</dbReference>
<dbReference type="InterPro" id="IPR013324">
    <property type="entry name" value="RNA_pol_sigma_r3/r4-like"/>
</dbReference>
<evidence type="ECO:0000313" key="2">
    <source>
        <dbReference type="EMBL" id="GEN30249.1"/>
    </source>
</evidence>
<dbReference type="GO" id="GO:0016987">
    <property type="term" value="F:sigma factor activity"/>
    <property type="evidence" value="ECO:0007669"/>
    <property type="project" value="InterPro"/>
</dbReference>
<sequence length="167" mass="19460">MSWVDRLIIEYEEGRKSLYAMKDALGDSELDRIDKTQINSMIREISDVIKWLKTGRDPFKLRGIDRRSAYQKRVLYDMDLFPSLDIVPDSLKEDDNELTNEEKELVADILLVLSPRERQCYLLHFVNQLSFEEIADELKLSKGTIQSYIERAKAKIKNKVSCLTDAV</sequence>
<dbReference type="RefSeq" id="WP_246118030.1">
    <property type="nucleotide sequence ID" value="NZ_BJXW01000007.1"/>
</dbReference>
<dbReference type="SUPFAM" id="SSF88659">
    <property type="entry name" value="Sigma3 and sigma4 domains of RNA polymerase sigma factors"/>
    <property type="match status" value="1"/>
</dbReference>
<feature type="domain" description="RNA polymerase sigma factor 70 region 4 type 2" evidence="1">
    <location>
        <begin position="105"/>
        <end position="156"/>
    </location>
</feature>
<comment type="caution">
    <text evidence="2">The sequence shown here is derived from an EMBL/GenBank/DDBJ whole genome shotgun (WGS) entry which is preliminary data.</text>
</comment>
<name>A0A511UUH3_9BACI</name>
<organism evidence="2 3">
    <name type="scientific">Cerasibacillus quisquiliarum</name>
    <dbReference type="NCBI Taxonomy" id="227865"/>
    <lineage>
        <taxon>Bacteria</taxon>
        <taxon>Bacillati</taxon>
        <taxon>Bacillota</taxon>
        <taxon>Bacilli</taxon>
        <taxon>Bacillales</taxon>
        <taxon>Bacillaceae</taxon>
        <taxon>Cerasibacillus</taxon>
    </lineage>
</organism>
<keyword evidence="3" id="KW-1185">Reference proteome</keyword>
<dbReference type="Gene3D" id="1.10.10.10">
    <property type="entry name" value="Winged helix-like DNA-binding domain superfamily/Winged helix DNA-binding domain"/>
    <property type="match status" value="1"/>
</dbReference>
<gene>
    <name evidence="2" type="ORF">CQU01_04870</name>
</gene>
<dbReference type="NCBIfam" id="NF005385">
    <property type="entry name" value="PRK06930.1"/>
    <property type="match status" value="1"/>
</dbReference>
<dbReference type="AlphaFoldDB" id="A0A511UUH3"/>
<dbReference type="EMBL" id="BJXW01000007">
    <property type="protein sequence ID" value="GEN30249.1"/>
    <property type="molecule type" value="Genomic_DNA"/>
</dbReference>
<reference evidence="2 3" key="1">
    <citation type="submission" date="2019-07" db="EMBL/GenBank/DDBJ databases">
        <title>Whole genome shotgun sequence of Cerasibacillus quisquiliarum NBRC 102429.</title>
        <authorList>
            <person name="Hosoyama A."/>
            <person name="Uohara A."/>
            <person name="Ohji S."/>
            <person name="Ichikawa N."/>
        </authorList>
    </citation>
    <scope>NUCLEOTIDE SEQUENCE [LARGE SCALE GENOMIC DNA]</scope>
    <source>
        <strain evidence="2 3">NBRC 102429</strain>
    </source>
</reference>
<dbReference type="GO" id="GO:0003677">
    <property type="term" value="F:DNA binding"/>
    <property type="evidence" value="ECO:0007669"/>
    <property type="project" value="InterPro"/>
</dbReference>
<dbReference type="InterPro" id="IPR013249">
    <property type="entry name" value="RNA_pol_sigma70_r4_t2"/>
</dbReference>